<dbReference type="Proteomes" id="UP000196475">
    <property type="component" value="Unassembled WGS sequence"/>
</dbReference>
<evidence type="ECO:0000256" key="1">
    <source>
        <dbReference type="ARBA" id="ARBA00006479"/>
    </source>
</evidence>
<dbReference type="InterPro" id="IPR043129">
    <property type="entry name" value="ATPase_NBD"/>
</dbReference>
<proteinExistence type="inferred from homology"/>
<dbReference type="PANTHER" id="PTHR18964">
    <property type="entry name" value="ROK (REPRESSOR, ORF, KINASE) FAMILY"/>
    <property type="match status" value="1"/>
</dbReference>
<dbReference type="EMBL" id="LZRT01000102">
    <property type="protein sequence ID" value="OUM85445.1"/>
    <property type="molecule type" value="Genomic_DNA"/>
</dbReference>
<dbReference type="AlphaFoldDB" id="A0A1Y3PDM0"/>
<sequence>MESRVLAMDLGGTKSLIALVDGNGNVVYSRRKPSVFPIRKTEVIEQLASWVREMEQIGPFDRIGIGMAGQVDGSQGVLISTCLSDEMLEVPIAARLEQTTGYPVVADNDGVAALIGERWKGAARPYEHVVMLTIGTGLGGAAWERDRPVRGARGAALHVGHTILHYNGVPCGCGNRGCAEKYVSGTGIREAYERMTGRSIPAEDVYKGYLQGDKNATAVIEAFLDQCAGVLSSMANLFNPQAFVLGGGVSESLGEAEIALLENKARVLSLPANRNFTLLKAALGNEAGVIGAAYMALHDLHGERRQPQ</sequence>
<dbReference type="Pfam" id="PF00480">
    <property type="entry name" value="ROK"/>
    <property type="match status" value="1"/>
</dbReference>
<evidence type="ECO:0000313" key="2">
    <source>
        <dbReference type="EMBL" id="OUM85445.1"/>
    </source>
</evidence>
<reference evidence="3" key="1">
    <citation type="submission" date="2016-06" db="EMBL/GenBank/DDBJ databases">
        <authorList>
            <person name="Nascimento L."/>
            <person name="Pereira R.V."/>
            <person name="Martins L.F."/>
            <person name="Quaggio R.B."/>
            <person name="Silva A.M."/>
            <person name="Setubal J.C."/>
        </authorList>
    </citation>
    <scope>NUCLEOTIDE SEQUENCE [LARGE SCALE GENOMIC DNA]</scope>
</reference>
<dbReference type="InterPro" id="IPR000600">
    <property type="entry name" value="ROK"/>
</dbReference>
<comment type="similarity">
    <text evidence="1">Belongs to the ROK (NagC/XylR) family.</text>
</comment>
<dbReference type="Gene3D" id="3.30.420.40">
    <property type="match status" value="2"/>
</dbReference>
<dbReference type="SUPFAM" id="SSF53067">
    <property type="entry name" value="Actin-like ATPase domain"/>
    <property type="match status" value="1"/>
</dbReference>
<dbReference type="PANTHER" id="PTHR18964:SF149">
    <property type="entry name" value="BIFUNCTIONAL UDP-N-ACETYLGLUCOSAMINE 2-EPIMERASE_N-ACETYLMANNOSAMINE KINASE"/>
    <property type="match status" value="1"/>
</dbReference>
<gene>
    <name evidence="2" type="ORF">BAA01_12910</name>
</gene>
<protein>
    <recommendedName>
        <fullName evidence="4">Sugar kinase</fullName>
    </recommendedName>
</protein>
<evidence type="ECO:0000313" key="3">
    <source>
        <dbReference type="Proteomes" id="UP000196475"/>
    </source>
</evidence>
<name>A0A1Y3PDM0_9BACI</name>
<comment type="caution">
    <text evidence="2">The sequence shown here is derived from an EMBL/GenBank/DDBJ whole genome shotgun (WGS) entry which is preliminary data.</text>
</comment>
<evidence type="ECO:0008006" key="4">
    <source>
        <dbReference type="Google" id="ProtNLM"/>
    </source>
</evidence>
<accession>A0A1Y3PDM0</accession>
<organism evidence="2 3">
    <name type="scientific">Bacillus thermozeamaize</name>
    <dbReference type="NCBI Taxonomy" id="230954"/>
    <lineage>
        <taxon>Bacteria</taxon>
        <taxon>Bacillati</taxon>
        <taxon>Bacillota</taxon>
        <taxon>Bacilli</taxon>
        <taxon>Bacillales</taxon>
        <taxon>Bacillaceae</taxon>
        <taxon>Bacillus</taxon>
    </lineage>
</organism>